<accession>A0A6A6J3Z9</accession>
<dbReference type="RefSeq" id="XP_033691936.1">
    <property type="nucleotide sequence ID" value="XM_033822065.1"/>
</dbReference>
<evidence type="ECO:0000256" key="1">
    <source>
        <dbReference type="SAM" id="MobiDB-lite"/>
    </source>
</evidence>
<feature type="region of interest" description="Disordered" evidence="1">
    <location>
        <begin position="26"/>
        <end position="56"/>
    </location>
</feature>
<gene>
    <name evidence="2" type="ORF">BU26DRAFT_32134</name>
</gene>
<name>A0A6A6J3Z9_9PLEO</name>
<organism evidence="2 3">
    <name type="scientific">Trematosphaeria pertusa</name>
    <dbReference type="NCBI Taxonomy" id="390896"/>
    <lineage>
        <taxon>Eukaryota</taxon>
        <taxon>Fungi</taxon>
        <taxon>Dikarya</taxon>
        <taxon>Ascomycota</taxon>
        <taxon>Pezizomycotina</taxon>
        <taxon>Dothideomycetes</taxon>
        <taxon>Pleosporomycetidae</taxon>
        <taxon>Pleosporales</taxon>
        <taxon>Massarineae</taxon>
        <taxon>Trematosphaeriaceae</taxon>
        <taxon>Trematosphaeria</taxon>
    </lineage>
</organism>
<keyword evidence="3" id="KW-1185">Reference proteome</keyword>
<proteinExistence type="predicted"/>
<evidence type="ECO:0000313" key="3">
    <source>
        <dbReference type="Proteomes" id="UP000800094"/>
    </source>
</evidence>
<protein>
    <submittedName>
        <fullName evidence="2">Uncharacterized protein</fullName>
    </submittedName>
</protein>
<dbReference type="EMBL" id="ML987189">
    <property type="protein sequence ID" value="KAF2256932.1"/>
    <property type="molecule type" value="Genomic_DNA"/>
</dbReference>
<evidence type="ECO:0000313" key="2">
    <source>
        <dbReference type="EMBL" id="KAF2256932.1"/>
    </source>
</evidence>
<dbReference type="Proteomes" id="UP000800094">
    <property type="component" value="Unassembled WGS sequence"/>
</dbReference>
<feature type="compositionally biased region" description="Basic and acidic residues" evidence="1">
    <location>
        <begin position="45"/>
        <end position="56"/>
    </location>
</feature>
<dbReference type="AlphaFoldDB" id="A0A6A6J3Z9"/>
<reference evidence="2" key="1">
    <citation type="journal article" date="2020" name="Stud. Mycol.">
        <title>101 Dothideomycetes genomes: a test case for predicting lifestyles and emergence of pathogens.</title>
        <authorList>
            <person name="Haridas S."/>
            <person name="Albert R."/>
            <person name="Binder M."/>
            <person name="Bloem J."/>
            <person name="Labutti K."/>
            <person name="Salamov A."/>
            <person name="Andreopoulos B."/>
            <person name="Baker S."/>
            <person name="Barry K."/>
            <person name="Bills G."/>
            <person name="Bluhm B."/>
            <person name="Cannon C."/>
            <person name="Castanera R."/>
            <person name="Culley D."/>
            <person name="Daum C."/>
            <person name="Ezra D."/>
            <person name="Gonzalez J."/>
            <person name="Henrissat B."/>
            <person name="Kuo A."/>
            <person name="Liang C."/>
            <person name="Lipzen A."/>
            <person name="Lutzoni F."/>
            <person name="Magnuson J."/>
            <person name="Mondo S."/>
            <person name="Nolan M."/>
            <person name="Ohm R."/>
            <person name="Pangilinan J."/>
            <person name="Park H.-J."/>
            <person name="Ramirez L."/>
            <person name="Alfaro M."/>
            <person name="Sun H."/>
            <person name="Tritt A."/>
            <person name="Yoshinaga Y."/>
            <person name="Zwiers L.-H."/>
            <person name="Turgeon B."/>
            <person name="Goodwin S."/>
            <person name="Spatafora J."/>
            <person name="Crous P."/>
            <person name="Grigoriev I."/>
        </authorList>
    </citation>
    <scope>NUCLEOTIDE SEQUENCE</scope>
    <source>
        <strain evidence="2">CBS 122368</strain>
    </source>
</reference>
<dbReference type="GeneID" id="54575395"/>
<sequence>MMWWESAVGRRNVYCHCFPAQADSFRASPKGPRSHIDPKPPQPQHHSEHSYTRKHG</sequence>